<dbReference type="Pfam" id="PF08028">
    <property type="entry name" value="Acyl-CoA_dh_2"/>
    <property type="match status" value="1"/>
</dbReference>
<dbReference type="GO" id="GO:0005737">
    <property type="term" value="C:cytoplasm"/>
    <property type="evidence" value="ECO:0007669"/>
    <property type="project" value="UniProtKB-SubCell"/>
</dbReference>
<feature type="domain" description="Acyl-CoA dehydrogenase/oxidase N-terminal" evidence="15">
    <location>
        <begin position="27"/>
        <end position="100"/>
    </location>
</feature>
<keyword evidence="2" id="KW-0285">Flavoprotein</keyword>
<comment type="catalytic activity">
    <reaction evidence="11">
        <text>dibenzothiophene + FMNH2 + O2 = dibenzothiophene 5-oxide + FMN + H2O + H(+)</text>
        <dbReference type="Rhea" id="RHEA:49076"/>
        <dbReference type="ChEBI" id="CHEBI:15377"/>
        <dbReference type="ChEBI" id="CHEBI:15378"/>
        <dbReference type="ChEBI" id="CHEBI:15379"/>
        <dbReference type="ChEBI" id="CHEBI:23681"/>
        <dbReference type="ChEBI" id="CHEBI:23683"/>
        <dbReference type="ChEBI" id="CHEBI:57618"/>
        <dbReference type="ChEBI" id="CHEBI:58210"/>
    </reaction>
</comment>
<evidence type="ECO:0000256" key="3">
    <source>
        <dbReference type="ARBA" id="ARBA00022643"/>
    </source>
</evidence>
<reference evidence="17" key="1">
    <citation type="submission" date="2023-03" db="EMBL/GenBank/DDBJ databases">
        <title>Draft genome sequence of a Mycolicibacterium mageritense strain H4_3_1 isolated from a hybrid biological-inorganic system reactor.</title>
        <authorList>
            <person name="Feng X."/>
            <person name="Kazama D."/>
            <person name="Sato K."/>
            <person name="Kobayashi H."/>
        </authorList>
    </citation>
    <scope>NUCLEOTIDE SEQUENCE</scope>
    <source>
        <strain evidence="17">H4_3_1</strain>
    </source>
</reference>
<evidence type="ECO:0000256" key="5">
    <source>
        <dbReference type="ARBA" id="ARBA00023002"/>
    </source>
</evidence>
<feature type="domain" description="Acyl-CoA dehydrogenase C-terminal" evidence="16">
    <location>
        <begin position="242"/>
        <end position="378"/>
    </location>
</feature>
<evidence type="ECO:0000256" key="12">
    <source>
        <dbReference type="ARBA" id="ARBA00048445"/>
    </source>
</evidence>
<gene>
    <name evidence="17" type="primary">sfnC_4</name>
    <name evidence="17" type="ORF">hbim_06927</name>
</gene>
<dbReference type="InterPro" id="IPR013107">
    <property type="entry name" value="Acyl-CoA_DH_C"/>
</dbReference>
<feature type="domain" description="Acyl-CoA oxidase/dehydrogenase middle" evidence="14">
    <location>
        <begin position="136"/>
        <end position="213"/>
    </location>
</feature>
<evidence type="ECO:0000313" key="17">
    <source>
        <dbReference type="EMBL" id="BDY32955.1"/>
    </source>
</evidence>
<dbReference type="RefSeq" id="WP_286212606.1">
    <property type="nucleotide sequence ID" value="NZ_AP027452.1"/>
</dbReference>
<dbReference type="Pfam" id="PF02770">
    <property type="entry name" value="Acyl-CoA_dh_M"/>
    <property type="match status" value="1"/>
</dbReference>
<evidence type="ECO:0000256" key="7">
    <source>
        <dbReference type="ARBA" id="ARBA00034307"/>
    </source>
</evidence>
<dbReference type="GO" id="GO:0050660">
    <property type="term" value="F:flavin adenine dinucleotide binding"/>
    <property type="evidence" value="ECO:0007669"/>
    <property type="project" value="InterPro"/>
</dbReference>
<name>A0AAI8U1Q8_MYCME</name>
<protein>
    <recommendedName>
        <fullName evidence="10">Dibenzothiophene monooxygenase</fullName>
        <ecNumber evidence="9">1.14.14.21</ecNumber>
    </recommendedName>
</protein>
<keyword evidence="5 17" id="KW-0560">Oxidoreductase</keyword>
<dbReference type="PIRSF" id="PIRSF016578">
    <property type="entry name" value="HsaA"/>
    <property type="match status" value="1"/>
</dbReference>
<evidence type="ECO:0000256" key="8">
    <source>
        <dbReference type="ARBA" id="ARBA00034317"/>
    </source>
</evidence>
<evidence type="ECO:0000256" key="2">
    <source>
        <dbReference type="ARBA" id="ARBA00022630"/>
    </source>
</evidence>
<evidence type="ECO:0000256" key="10">
    <source>
        <dbReference type="ARBA" id="ARBA00034345"/>
    </source>
</evidence>
<comment type="catalytic activity">
    <reaction evidence="12">
        <text>dibenzothiophene 5-oxide + FMNH2 + O2 = dibenzothiophene 5,5-dioxide + FMN + H2O + H(+)</text>
        <dbReference type="Rhea" id="RHEA:49080"/>
        <dbReference type="ChEBI" id="CHEBI:15377"/>
        <dbReference type="ChEBI" id="CHEBI:15378"/>
        <dbReference type="ChEBI" id="CHEBI:15379"/>
        <dbReference type="ChEBI" id="CHEBI:23683"/>
        <dbReference type="ChEBI" id="CHEBI:57618"/>
        <dbReference type="ChEBI" id="CHEBI:58210"/>
        <dbReference type="ChEBI" id="CHEBI:90356"/>
    </reaction>
</comment>
<dbReference type="AlphaFoldDB" id="A0AAI8U1Q8"/>
<evidence type="ECO:0000256" key="9">
    <source>
        <dbReference type="ARBA" id="ARBA00034328"/>
    </source>
</evidence>
<dbReference type="PANTHER" id="PTHR43884">
    <property type="entry name" value="ACYL-COA DEHYDROGENASE"/>
    <property type="match status" value="1"/>
</dbReference>
<evidence type="ECO:0000256" key="6">
    <source>
        <dbReference type="ARBA" id="ARBA00023033"/>
    </source>
</evidence>
<keyword evidence="6 17" id="KW-0503">Monooxygenase</keyword>
<comment type="catalytic activity">
    <reaction evidence="13">
        <text>dibenzothiophene + 2 FMNH2 + 2 O2 = dibenzothiophene 5,5-dioxide + 2 FMN + 2 H2O + 2 H(+)</text>
        <dbReference type="Rhea" id="RHEA:49072"/>
        <dbReference type="ChEBI" id="CHEBI:15377"/>
        <dbReference type="ChEBI" id="CHEBI:15378"/>
        <dbReference type="ChEBI" id="CHEBI:15379"/>
        <dbReference type="ChEBI" id="CHEBI:23681"/>
        <dbReference type="ChEBI" id="CHEBI:57618"/>
        <dbReference type="ChEBI" id="CHEBI:58210"/>
        <dbReference type="ChEBI" id="CHEBI:90356"/>
        <dbReference type="EC" id="1.14.14.21"/>
    </reaction>
</comment>
<comment type="similarity">
    <text evidence="8">Belongs to the DszC flavin monooxygenase family.</text>
</comment>
<dbReference type="EC" id="1.14.14.21" evidence="9"/>
<dbReference type="EMBL" id="AP027452">
    <property type="protein sequence ID" value="BDY32955.1"/>
    <property type="molecule type" value="Genomic_DNA"/>
</dbReference>
<proteinExistence type="inferred from homology"/>
<accession>A0AAI8U1Q8</accession>
<dbReference type="Gene3D" id="1.20.140.10">
    <property type="entry name" value="Butyryl-CoA Dehydrogenase, subunit A, domain 3"/>
    <property type="match status" value="1"/>
</dbReference>
<dbReference type="InterPro" id="IPR006091">
    <property type="entry name" value="Acyl-CoA_Oxase/DH_mid-dom"/>
</dbReference>
<comment type="pathway">
    <text evidence="7">Sulfur metabolism; dibenzothiophene degradation.</text>
</comment>
<dbReference type="InterPro" id="IPR046373">
    <property type="entry name" value="Acyl-CoA_Oxase/DH_mid-dom_sf"/>
</dbReference>
<dbReference type="GO" id="GO:0008470">
    <property type="term" value="F:3-methylbutanoyl-CoA dehydrogenase activity"/>
    <property type="evidence" value="ECO:0007669"/>
    <property type="project" value="TreeGrafter"/>
</dbReference>
<dbReference type="Pfam" id="PF02771">
    <property type="entry name" value="Acyl-CoA_dh_N"/>
    <property type="match status" value="1"/>
</dbReference>
<dbReference type="SUPFAM" id="SSF56645">
    <property type="entry name" value="Acyl-CoA dehydrogenase NM domain-like"/>
    <property type="match status" value="1"/>
</dbReference>
<dbReference type="GO" id="GO:0006552">
    <property type="term" value="P:L-leucine catabolic process"/>
    <property type="evidence" value="ECO:0007669"/>
    <property type="project" value="TreeGrafter"/>
</dbReference>
<dbReference type="InterPro" id="IPR036250">
    <property type="entry name" value="AcylCo_DH-like_C"/>
</dbReference>
<dbReference type="Proteomes" id="UP001241092">
    <property type="component" value="Chromosome"/>
</dbReference>
<dbReference type="InterPro" id="IPR037069">
    <property type="entry name" value="AcylCoA_DH/ox_N_sf"/>
</dbReference>
<dbReference type="InterPro" id="IPR009100">
    <property type="entry name" value="AcylCoA_DH/oxidase_NM_dom_sf"/>
</dbReference>
<dbReference type="InterPro" id="IPR013786">
    <property type="entry name" value="AcylCoA_DH/ox_N"/>
</dbReference>
<evidence type="ECO:0000259" key="15">
    <source>
        <dbReference type="Pfam" id="PF02771"/>
    </source>
</evidence>
<evidence type="ECO:0000313" key="18">
    <source>
        <dbReference type="Proteomes" id="UP001241092"/>
    </source>
</evidence>
<comment type="subcellular location">
    <subcellularLocation>
        <location evidence="1">Cytoplasm</location>
    </subcellularLocation>
</comment>
<dbReference type="Gene3D" id="2.40.110.10">
    <property type="entry name" value="Butyryl-CoA Dehydrogenase, subunit A, domain 2"/>
    <property type="match status" value="1"/>
</dbReference>
<organism evidence="17 18">
    <name type="scientific">Mycolicibacterium mageritense</name>
    <name type="common">Mycobacterium mageritense</name>
    <dbReference type="NCBI Taxonomy" id="53462"/>
    <lineage>
        <taxon>Bacteria</taxon>
        <taxon>Bacillati</taxon>
        <taxon>Actinomycetota</taxon>
        <taxon>Actinomycetes</taxon>
        <taxon>Mycobacteriales</taxon>
        <taxon>Mycobacteriaceae</taxon>
        <taxon>Mycolicibacterium</taxon>
    </lineage>
</organism>
<evidence type="ECO:0000256" key="1">
    <source>
        <dbReference type="ARBA" id="ARBA00004496"/>
    </source>
</evidence>
<keyword evidence="3" id="KW-0288">FMN</keyword>
<dbReference type="Gene3D" id="1.10.540.10">
    <property type="entry name" value="Acyl-CoA dehydrogenase/oxidase, N-terminal domain"/>
    <property type="match status" value="1"/>
</dbReference>
<dbReference type="SUPFAM" id="SSF47203">
    <property type="entry name" value="Acyl-CoA dehydrogenase C-terminal domain-like"/>
    <property type="match status" value="1"/>
</dbReference>
<evidence type="ECO:0000256" key="13">
    <source>
        <dbReference type="ARBA" id="ARBA00049456"/>
    </source>
</evidence>
<sequence length="411" mass="44547">MTTQASYLKRPSGYDAELRSVFRPVFERIAEGSVHREADRVFPHEQVRWLNEAGFGTLRIPAEQGGFGASLEQTFLLLAELGEADANVAHIWRNHLAFVEDRLNAPVSEDNTTWIKRFLAGEFVGGGWTEANNVTLANLTTTVTAEDGHWVVSGAKYYATGSLYADWLDVLGRGDDGQLWTALVRADDPGVTLVDDWRGFGQRTTASGSARYDRAKAERGNVFPAAERFTYQAHFYQTAMLAVLTGITRAVQRDGSAALKERVRNYPQGLAAVPSDDPQLLQVIGELSADAFGAEAALASSARTLDRIVAGRLSGGDEHARQLLVDAEVAVAQAQLVIIGAALRATTRVFDALGASGVSEKLGLDRHWRNARTLASHNPVVYKARILGDWFINGKDPVADLASLGRGGQGN</sequence>
<evidence type="ECO:0000259" key="14">
    <source>
        <dbReference type="Pfam" id="PF02770"/>
    </source>
</evidence>
<evidence type="ECO:0000256" key="4">
    <source>
        <dbReference type="ARBA" id="ARBA00022741"/>
    </source>
</evidence>
<dbReference type="GO" id="GO:0004497">
    <property type="term" value="F:monooxygenase activity"/>
    <property type="evidence" value="ECO:0007669"/>
    <property type="project" value="UniProtKB-KW"/>
</dbReference>
<evidence type="ECO:0000259" key="16">
    <source>
        <dbReference type="Pfam" id="PF08028"/>
    </source>
</evidence>
<keyword evidence="4" id="KW-0547">Nucleotide-binding</keyword>
<evidence type="ECO:0000256" key="11">
    <source>
        <dbReference type="ARBA" id="ARBA00047859"/>
    </source>
</evidence>
<dbReference type="PANTHER" id="PTHR43884:SF12">
    <property type="entry name" value="ISOVALERYL-COA DEHYDROGENASE, MITOCHONDRIAL-RELATED"/>
    <property type="match status" value="1"/>
</dbReference>